<name>A0ABW4F609_9PSEU</name>
<dbReference type="RefSeq" id="WP_344730080.1">
    <property type="nucleotide sequence ID" value="NZ_BAAAUS010000064.1"/>
</dbReference>
<proteinExistence type="predicted"/>
<organism evidence="3 4">
    <name type="scientific">Pseudonocardia yunnanensis</name>
    <dbReference type="NCBI Taxonomy" id="58107"/>
    <lineage>
        <taxon>Bacteria</taxon>
        <taxon>Bacillati</taxon>
        <taxon>Actinomycetota</taxon>
        <taxon>Actinomycetes</taxon>
        <taxon>Pseudonocardiales</taxon>
        <taxon>Pseudonocardiaceae</taxon>
        <taxon>Pseudonocardia</taxon>
    </lineage>
</organism>
<evidence type="ECO:0000256" key="1">
    <source>
        <dbReference type="SAM" id="MobiDB-lite"/>
    </source>
</evidence>
<dbReference type="Pfam" id="PF01966">
    <property type="entry name" value="HD"/>
    <property type="match status" value="1"/>
</dbReference>
<reference evidence="4" key="1">
    <citation type="journal article" date="2019" name="Int. J. Syst. Evol. Microbiol.">
        <title>The Global Catalogue of Microorganisms (GCM) 10K type strain sequencing project: providing services to taxonomists for standard genome sequencing and annotation.</title>
        <authorList>
            <consortium name="The Broad Institute Genomics Platform"/>
            <consortium name="The Broad Institute Genome Sequencing Center for Infectious Disease"/>
            <person name="Wu L."/>
            <person name="Ma J."/>
        </authorList>
    </citation>
    <scope>NUCLEOTIDE SEQUENCE [LARGE SCALE GENOMIC DNA]</scope>
    <source>
        <strain evidence="4">CCM 7043</strain>
    </source>
</reference>
<sequence length="276" mass="31001">MSVDEMSEPVPSVEVSPQDLPGTVRSLGSMSWVREPLDDAVGGRRRVIAPPSAATIGTPAHGAKAALRAELGKPNTVFMMGDNPALPRMPERPTLLDFFRLRFDGFSVSHMLQSAKIAKERGLDEKVVMACLLHDIAIAGLISSHHGHWGAQLIAPYVDEEVAWAVEKHEALRYFADESVGYSYPEAYIAYFGADYDPPAYIHQEHEEARKHRWYMTSRLITINDIYSFDPGAQVQFEEFEDIIGRNFRQPEEGLGFDGSPVAHMWRTMIWPNNFL</sequence>
<feature type="domain" description="HD" evidence="2">
    <location>
        <begin position="109"/>
        <end position="169"/>
    </location>
</feature>
<comment type="caution">
    <text evidence="3">The sequence shown here is derived from an EMBL/GenBank/DDBJ whole genome shotgun (WGS) entry which is preliminary data.</text>
</comment>
<dbReference type="InterPro" id="IPR006674">
    <property type="entry name" value="HD_domain"/>
</dbReference>
<dbReference type="EMBL" id="JBHUCO010000044">
    <property type="protein sequence ID" value="MFD1522160.1"/>
    <property type="molecule type" value="Genomic_DNA"/>
</dbReference>
<accession>A0ABW4F609</accession>
<keyword evidence="4" id="KW-1185">Reference proteome</keyword>
<evidence type="ECO:0000313" key="4">
    <source>
        <dbReference type="Proteomes" id="UP001597114"/>
    </source>
</evidence>
<gene>
    <name evidence="3" type="ORF">ACFSJD_32005</name>
</gene>
<feature type="region of interest" description="Disordered" evidence="1">
    <location>
        <begin position="1"/>
        <end position="22"/>
    </location>
</feature>
<dbReference type="Gene3D" id="1.10.3210.10">
    <property type="entry name" value="Hypothetical protein af1432"/>
    <property type="match status" value="1"/>
</dbReference>
<protein>
    <submittedName>
        <fullName evidence="3">HD domain-containing protein</fullName>
    </submittedName>
</protein>
<evidence type="ECO:0000259" key="2">
    <source>
        <dbReference type="Pfam" id="PF01966"/>
    </source>
</evidence>
<evidence type="ECO:0000313" key="3">
    <source>
        <dbReference type="EMBL" id="MFD1522160.1"/>
    </source>
</evidence>
<dbReference type="SUPFAM" id="SSF109604">
    <property type="entry name" value="HD-domain/PDEase-like"/>
    <property type="match status" value="1"/>
</dbReference>
<dbReference type="Proteomes" id="UP001597114">
    <property type="component" value="Unassembled WGS sequence"/>
</dbReference>